<comment type="caution">
    <text evidence="9">The sequence shown here is derived from an EMBL/GenBank/DDBJ whole genome shotgun (WGS) entry which is preliminary data.</text>
</comment>
<evidence type="ECO:0000256" key="3">
    <source>
        <dbReference type="ARBA" id="ARBA00022448"/>
    </source>
</evidence>
<proteinExistence type="inferred from homology"/>
<dbReference type="PANTHER" id="PTHR43297">
    <property type="entry name" value="OLIGOPEPTIDE TRANSPORT ATP-BINDING PROTEIN APPD"/>
    <property type="match status" value="1"/>
</dbReference>
<comment type="subcellular location">
    <subcellularLocation>
        <location evidence="1">Cell membrane</location>
        <topology evidence="1">Peripheral membrane protein</topology>
    </subcellularLocation>
</comment>
<evidence type="ECO:0000313" key="10">
    <source>
        <dbReference type="Proteomes" id="UP000469523"/>
    </source>
</evidence>
<keyword evidence="3" id="KW-0813">Transport</keyword>
<keyword evidence="4" id="KW-1003">Cell membrane</keyword>
<dbReference type="RefSeq" id="WP_154442816.1">
    <property type="nucleotide sequence ID" value="NZ_JAHLPJ010000001.1"/>
</dbReference>
<evidence type="ECO:0000256" key="1">
    <source>
        <dbReference type="ARBA" id="ARBA00004202"/>
    </source>
</evidence>
<protein>
    <submittedName>
        <fullName evidence="9">ABC transporter ATP-binding protein</fullName>
    </submittedName>
</protein>
<evidence type="ECO:0000313" key="9">
    <source>
        <dbReference type="EMBL" id="MSU03252.1"/>
    </source>
</evidence>
<evidence type="ECO:0000256" key="5">
    <source>
        <dbReference type="ARBA" id="ARBA00022741"/>
    </source>
</evidence>
<dbReference type="GO" id="GO:0005886">
    <property type="term" value="C:plasma membrane"/>
    <property type="evidence" value="ECO:0007669"/>
    <property type="project" value="UniProtKB-SubCell"/>
</dbReference>
<evidence type="ECO:0000259" key="8">
    <source>
        <dbReference type="PROSITE" id="PS50893"/>
    </source>
</evidence>
<dbReference type="GO" id="GO:0016887">
    <property type="term" value="F:ATP hydrolysis activity"/>
    <property type="evidence" value="ECO:0007669"/>
    <property type="project" value="InterPro"/>
</dbReference>
<dbReference type="InterPro" id="IPR003439">
    <property type="entry name" value="ABC_transporter-like_ATP-bd"/>
</dbReference>
<dbReference type="InterPro" id="IPR027417">
    <property type="entry name" value="P-loop_NTPase"/>
</dbReference>
<dbReference type="EMBL" id="VUNQ01000061">
    <property type="protein sequence ID" value="MSU03252.1"/>
    <property type="molecule type" value="Genomic_DNA"/>
</dbReference>
<keyword evidence="5" id="KW-0547">Nucleotide-binding</keyword>
<accession>A0A6N7XQZ4</accession>
<dbReference type="AlphaFoldDB" id="A0A6N7XQZ4"/>
<evidence type="ECO:0000256" key="6">
    <source>
        <dbReference type="ARBA" id="ARBA00022840"/>
    </source>
</evidence>
<dbReference type="PANTHER" id="PTHR43297:SF2">
    <property type="entry name" value="DIPEPTIDE TRANSPORT ATP-BINDING PROTEIN DPPD"/>
    <property type="match status" value="1"/>
</dbReference>
<gene>
    <name evidence="9" type="ORF">FYJ83_17460</name>
</gene>
<dbReference type="InterPro" id="IPR050388">
    <property type="entry name" value="ABC_Ni/Peptide_Import"/>
</dbReference>
<reference evidence="9 10" key="1">
    <citation type="submission" date="2019-09" db="EMBL/GenBank/DDBJ databases">
        <title>In-depth cultivation of the pig gut microbiome towards novel bacterial diversity and tailored functional studies.</title>
        <authorList>
            <person name="Wylensek D."/>
            <person name="Hitch T.C.A."/>
            <person name="Clavel T."/>
        </authorList>
    </citation>
    <scope>NUCLEOTIDE SEQUENCE [LARGE SCALE GENOMIC DNA]</scope>
    <source>
        <strain evidence="9 10">WCA3-693-APC-4?</strain>
    </source>
</reference>
<dbReference type="Proteomes" id="UP000469523">
    <property type="component" value="Unassembled WGS sequence"/>
</dbReference>
<comment type="similarity">
    <text evidence="2">Belongs to the ABC transporter superfamily.</text>
</comment>
<dbReference type="PROSITE" id="PS50893">
    <property type="entry name" value="ABC_TRANSPORTER_2"/>
    <property type="match status" value="1"/>
</dbReference>
<evidence type="ECO:0000256" key="2">
    <source>
        <dbReference type="ARBA" id="ARBA00005417"/>
    </source>
</evidence>
<dbReference type="Pfam" id="PF00005">
    <property type="entry name" value="ABC_tran"/>
    <property type="match status" value="1"/>
</dbReference>
<dbReference type="SMART" id="SM00382">
    <property type="entry name" value="AAA"/>
    <property type="match status" value="1"/>
</dbReference>
<keyword evidence="6 9" id="KW-0067">ATP-binding</keyword>
<evidence type="ECO:0000256" key="7">
    <source>
        <dbReference type="ARBA" id="ARBA00023136"/>
    </source>
</evidence>
<feature type="domain" description="ABC transporter" evidence="8">
    <location>
        <begin position="2"/>
        <end position="246"/>
    </location>
</feature>
<dbReference type="InterPro" id="IPR003593">
    <property type="entry name" value="AAA+_ATPase"/>
</dbReference>
<evidence type="ECO:0000256" key="4">
    <source>
        <dbReference type="ARBA" id="ARBA00022475"/>
    </source>
</evidence>
<dbReference type="GO" id="GO:0005524">
    <property type="term" value="F:ATP binding"/>
    <property type="evidence" value="ECO:0007669"/>
    <property type="project" value="UniProtKB-KW"/>
</dbReference>
<sequence length="266" mass="29903">MIEIKNLTVGTNQKKIIKEINLNISKGEIVGLTGKSGSGKSTLLKTIFGINNSNFKKYNGDIFIDSLNTTDLSNREIRKISGRKIGYIPQNPMSAFDTRYTTEKLMIEIFTDRLNVSKRDAKSIAVEKLKQLGLNDTDRILSSNSNELSGGQLQRITCAILTGLNTDYILADEPTSALDFENTKILVNELKKFKESSGILLISHDIDVLEEICEQVYVMEDGEIIGNGSISSILSEPKSEFMKQIKKMRKLKDDRTWNTEKYCFKA</sequence>
<organism evidence="9 10">
    <name type="scientific">Tissierella pigra</name>
    <dbReference type="NCBI Taxonomy" id="2607614"/>
    <lineage>
        <taxon>Bacteria</taxon>
        <taxon>Bacillati</taxon>
        <taxon>Bacillota</taxon>
        <taxon>Tissierellia</taxon>
        <taxon>Tissierellales</taxon>
        <taxon>Tissierellaceae</taxon>
        <taxon>Tissierella</taxon>
    </lineage>
</organism>
<dbReference type="SUPFAM" id="SSF52540">
    <property type="entry name" value="P-loop containing nucleoside triphosphate hydrolases"/>
    <property type="match status" value="1"/>
</dbReference>
<keyword evidence="7" id="KW-0472">Membrane</keyword>
<keyword evidence="10" id="KW-1185">Reference proteome</keyword>
<name>A0A6N7XQZ4_9FIRM</name>
<dbReference type="Gene3D" id="3.40.50.300">
    <property type="entry name" value="P-loop containing nucleotide triphosphate hydrolases"/>
    <property type="match status" value="1"/>
</dbReference>